<dbReference type="Pfam" id="PF00177">
    <property type="entry name" value="Ribosomal_S7"/>
    <property type="match status" value="1"/>
</dbReference>
<dbReference type="NCBIfam" id="TIGR01029">
    <property type="entry name" value="rpsG_bact"/>
    <property type="match status" value="1"/>
</dbReference>
<sequence length="160" mass="18310">MRRPVKKPTRIKPDQKYNSIKVSKLINYIMERGKKNAARDVVYGAFEAIAEKTKKDPLEIYEEALNIIGPSMEIRSKRVGGANYQVPHEVRPERRLALALRWIIDAARSRKGMPMRQRLAEELLLASKNEGEAAKKKDNVHKMAEANRAFAHFAWSGGRK</sequence>
<dbReference type="GO" id="GO:0019843">
    <property type="term" value="F:rRNA binding"/>
    <property type="evidence" value="ECO:0007669"/>
    <property type="project" value="UniProtKB-UniRule"/>
</dbReference>
<dbReference type="Gene3D" id="1.10.455.10">
    <property type="entry name" value="Ribosomal protein S7 domain"/>
    <property type="match status" value="1"/>
</dbReference>
<comment type="similarity">
    <text evidence="1 6">Belongs to the universal ribosomal protein uS7 family.</text>
</comment>
<protein>
    <recommendedName>
        <fullName evidence="6">Small ribosomal subunit protein uS7</fullName>
    </recommendedName>
</protein>
<dbReference type="AlphaFoldDB" id="A0A1G2QN66"/>
<feature type="domain" description="Small ribosomal subunit protein uS7" evidence="7">
    <location>
        <begin position="3"/>
        <end position="148"/>
    </location>
</feature>
<evidence type="ECO:0000259" key="7">
    <source>
        <dbReference type="Pfam" id="PF00177"/>
    </source>
</evidence>
<evidence type="ECO:0000256" key="3">
    <source>
        <dbReference type="ARBA" id="ARBA00022884"/>
    </source>
</evidence>
<dbReference type="PIRSF" id="PIRSF002122">
    <property type="entry name" value="RPS7p_RPS7a_RPS5e_RPS7o"/>
    <property type="match status" value="1"/>
</dbReference>
<keyword evidence="4 6" id="KW-0689">Ribosomal protein</keyword>
<dbReference type="InterPro" id="IPR000235">
    <property type="entry name" value="Ribosomal_uS7"/>
</dbReference>
<dbReference type="InterPro" id="IPR005717">
    <property type="entry name" value="Ribosomal_uS7_bac/org-type"/>
</dbReference>
<evidence type="ECO:0000256" key="4">
    <source>
        <dbReference type="ARBA" id="ARBA00022980"/>
    </source>
</evidence>
<dbReference type="EMBL" id="MHTM01000022">
    <property type="protein sequence ID" value="OHA62045.1"/>
    <property type="molecule type" value="Genomic_DNA"/>
</dbReference>
<comment type="function">
    <text evidence="6">One of the primary rRNA binding proteins, it binds directly to 16S rRNA where it nucleates assembly of the head domain of the 30S subunit. Is located at the subunit interface close to the decoding center, probably blocks exit of the E-site tRNA.</text>
</comment>
<dbReference type="HAMAP" id="MF_00480_B">
    <property type="entry name" value="Ribosomal_uS7_B"/>
    <property type="match status" value="1"/>
</dbReference>
<comment type="caution">
    <text evidence="8">The sequence shown here is derived from an EMBL/GenBank/DDBJ whole genome shotgun (WGS) entry which is preliminary data.</text>
</comment>
<evidence type="ECO:0000313" key="8">
    <source>
        <dbReference type="EMBL" id="OHA62045.1"/>
    </source>
</evidence>
<keyword evidence="3 6" id="KW-0694">RNA-binding</keyword>
<dbReference type="SUPFAM" id="SSF47973">
    <property type="entry name" value="Ribosomal protein S7"/>
    <property type="match status" value="1"/>
</dbReference>
<name>A0A1G2QN66_9BACT</name>
<dbReference type="Proteomes" id="UP000177140">
    <property type="component" value="Unassembled WGS sequence"/>
</dbReference>
<keyword evidence="2 6" id="KW-0699">rRNA-binding</keyword>
<keyword evidence="6" id="KW-0820">tRNA-binding</keyword>
<keyword evidence="5 6" id="KW-0687">Ribonucleoprotein</keyword>
<evidence type="ECO:0000256" key="2">
    <source>
        <dbReference type="ARBA" id="ARBA00022730"/>
    </source>
</evidence>
<reference evidence="8 9" key="1">
    <citation type="journal article" date="2016" name="Nat. Commun.">
        <title>Thousands of microbial genomes shed light on interconnected biogeochemical processes in an aquifer system.</title>
        <authorList>
            <person name="Anantharaman K."/>
            <person name="Brown C.T."/>
            <person name="Hug L.A."/>
            <person name="Sharon I."/>
            <person name="Castelle C.J."/>
            <person name="Probst A.J."/>
            <person name="Thomas B.C."/>
            <person name="Singh A."/>
            <person name="Wilkins M.J."/>
            <person name="Karaoz U."/>
            <person name="Brodie E.L."/>
            <person name="Williams K.H."/>
            <person name="Hubbard S.S."/>
            <person name="Banfield J.F."/>
        </authorList>
    </citation>
    <scope>NUCLEOTIDE SEQUENCE [LARGE SCALE GENOMIC DNA]</scope>
</reference>
<dbReference type="InterPro" id="IPR023798">
    <property type="entry name" value="Ribosomal_uS7_dom"/>
</dbReference>
<evidence type="ECO:0000313" key="9">
    <source>
        <dbReference type="Proteomes" id="UP000177140"/>
    </source>
</evidence>
<evidence type="ECO:0000256" key="5">
    <source>
        <dbReference type="ARBA" id="ARBA00023274"/>
    </source>
</evidence>
<dbReference type="InterPro" id="IPR036823">
    <property type="entry name" value="Ribosomal_uS7_dom_sf"/>
</dbReference>
<dbReference type="GO" id="GO:0015935">
    <property type="term" value="C:small ribosomal subunit"/>
    <property type="evidence" value="ECO:0007669"/>
    <property type="project" value="InterPro"/>
</dbReference>
<proteinExistence type="inferred from homology"/>
<accession>A0A1G2QN66</accession>
<evidence type="ECO:0000256" key="6">
    <source>
        <dbReference type="HAMAP-Rule" id="MF_00480"/>
    </source>
</evidence>
<dbReference type="GO" id="GO:0006412">
    <property type="term" value="P:translation"/>
    <property type="evidence" value="ECO:0007669"/>
    <property type="project" value="UniProtKB-UniRule"/>
</dbReference>
<organism evidence="8 9">
    <name type="scientific">Candidatus Vogelbacteria bacterium RIFOXYD2_FULL_44_9</name>
    <dbReference type="NCBI Taxonomy" id="1802441"/>
    <lineage>
        <taxon>Bacteria</taxon>
        <taxon>Candidatus Vogeliibacteriota</taxon>
    </lineage>
</organism>
<gene>
    <name evidence="6" type="primary">rpsG</name>
    <name evidence="8" type="ORF">A2556_01255</name>
</gene>
<dbReference type="GO" id="GO:0003735">
    <property type="term" value="F:structural constituent of ribosome"/>
    <property type="evidence" value="ECO:0007669"/>
    <property type="project" value="InterPro"/>
</dbReference>
<evidence type="ECO:0000256" key="1">
    <source>
        <dbReference type="ARBA" id="ARBA00007151"/>
    </source>
</evidence>
<dbReference type="GO" id="GO:0000049">
    <property type="term" value="F:tRNA binding"/>
    <property type="evidence" value="ECO:0007669"/>
    <property type="project" value="UniProtKB-UniRule"/>
</dbReference>
<dbReference type="CDD" id="cd14869">
    <property type="entry name" value="uS7_Bacteria"/>
    <property type="match status" value="1"/>
</dbReference>
<dbReference type="FunFam" id="1.10.455.10:FF:000001">
    <property type="entry name" value="30S ribosomal protein S7"/>
    <property type="match status" value="1"/>
</dbReference>
<comment type="subunit">
    <text evidence="6">Part of the 30S ribosomal subunit. Contacts proteins S9 and S11.</text>
</comment>
<dbReference type="PANTHER" id="PTHR11205">
    <property type="entry name" value="RIBOSOMAL PROTEIN S7"/>
    <property type="match status" value="1"/>
</dbReference>